<dbReference type="Pfam" id="PF03099">
    <property type="entry name" value="BPL_LplA_LipB"/>
    <property type="match status" value="1"/>
</dbReference>
<keyword evidence="1 3" id="KW-0436">Ligase</keyword>
<protein>
    <submittedName>
        <fullName evidence="3">BirA family transcriptional regulator, biotin operon repressor / biotin-[acetyl-CoA-carboxylase] ligase</fullName>
        <ecNumber evidence="3">6.3.4.15</ecNumber>
    </submittedName>
</protein>
<dbReference type="PROSITE" id="PS51733">
    <property type="entry name" value="BPL_LPL_CATALYTIC"/>
    <property type="match status" value="1"/>
</dbReference>
<dbReference type="OrthoDB" id="9807064at2"/>
<keyword evidence="4" id="KW-1185">Reference proteome</keyword>
<name>A0A0P0UTW5_9GAMM</name>
<dbReference type="EMBL" id="AP013042">
    <property type="protein sequence ID" value="BAS68417.1"/>
    <property type="molecule type" value="Genomic_DNA"/>
</dbReference>
<evidence type="ECO:0000313" key="4">
    <source>
        <dbReference type="Proteomes" id="UP000067399"/>
    </source>
</evidence>
<sequence length="249" mass="28328">MVNYSDLTAHLSGDIDCHIFDTLPSTNDYLSSLAFSPRTQVCVAMQQTQGKGQYNRRWLSSKNNSILLSIRRVFSADVTLSGLSLVVGLALIETLKDYGINDLQLKWPNDVYHQDKKLAGILIENSLKNQMQSVVIGLGINVDVDIDCQTPWTDLRTISKNPINQFDLNKDLINKILQFCQIFADEGFVYFTRQWENVDYLHGKRLQYDDKKQTFLGLCCGVNAEGALLIKTKREIKRVYSSQFLSFPC</sequence>
<dbReference type="InterPro" id="IPR045864">
    <property type="entry name" value="aa-tRNA-synth_II/BPL/LPL"/>
</dbReference>
<proteinExistence type="predicted"/>
<dbReference type="KEGG" id="ebh:BSEPE_1439"/>
<evidence type="ECO:0000259" key="2">
    <source>
        <dbReference type="PROSITE" id="PS51733"/>
    </source>
</evidence>
<evidence type="ECO:0000313" key="3">
    <source>
        <dbReference type="EMBL" id="BAS68417.1"/>
    </source>
</evidence>
<dbReference type="SUPFAM" id="SSF55681">
    <property type="entry name" value="Class II aaRS and biotin synthetases"/>
    <property type="match status" value="1"/>
</dbReference>
<dbReference type="InterPro" id="IPR004143">
    <property type="entry name" value="BPL_LPL_catalytic"/>
</dbReference>
<organism evidence="3 4">
    <name type="scientific">endosymbiont of Bathymodiolus septemdierum str. Myojin knoll</name>
    <dbReference type="NCBI Taxonomy" id="1303921"/>
    <lineage>
        <taxon>Bacteria</taxon>
        <taxon>Pseudomonadati</taxon>
        <taxon>Pseudomonadota</taxon>
        <taxon>Gammaproteobacteria</taxon>
        <taxon>sulfur-oxidizing symbionts</taxon>
    </lineage>
</organism>
<reference evidence="3 4" key="2">
    <citation type="journal article" date="2016" name="ISME J.">
        <title>Heterogeneous composition of key metabolic gene clusters in a vent mussel symbiont population.</title>
        <authorList>
            <person name="Ikuta T."/>
            <person name="Takaki Y."/>
            <person name="Nagai Y."/>
            <person name="Shimamura S."/>
            <person name="Tsuda M."/>
            <person name="Kawagucci S."/>
            <person name="Aoki Y."/>
            <person name="Inoue K."/>
            <person name="Teruya M."/>
            <person name="Satou K."/>
            <person name="Teruya K."/>
            <person name="Shimoji M."/>
            <person name="Tamotsu H."/>
            <person name="Hirano T."/>
            <person name="Maruyama T."/>
            <person name="Yoshida T."/>
        </authorList>
    </citation>
    <scope>NUCLEOTIDE SEQUENCE [LARGE SCALE GENOMIC DNA]</scope>
    <source>
        <strain evidence="3 4">Myojin Knoll</strain>
    </source>
</reference>
<accession>A0A0P0UTW5</accession>
<reference evidence="3 4" key="1">
    <citation type="journal article" date="2000" name="Mar. Ecol. Prog. Ser.">
        <title>Phylogenetic characterization of endosymbionts in three hydrothermal vent mussels: influence on host distributions.</title>
        <authorList>
            <person name="Fujiwara Y."/>
            <person name="Takai K."/>
            <person name="Uematsu K."/>
            <person name="Tsuchida S."/>
            <person name="Hunt J.C."/>
            <person name="Hashimoto J."/>
        </authorList>
    </citation>
    <scope>NUCLEOTIDE SEQUENCE [LARGE SCALE GENOMIC DNA]</scope>
    <source>
        <strain evidence="3 4">Myojin Knoll</strain>
    </source>
</reference>
<gene>
    <name evidence="3" type="primary">birA</name>
    <name evidence="3" type="ORF">BSEPE_1439</name>
</gene>
<dbReference type="PANTHER" id="PTHR12835:SF5">
    <property type="entry name" value="BIOTIN--PROTEIN LIGASE"/>
    <property type="match status" value="1"/>
</dbReference>
<dbReference type="EC" id="6.3.4.15" evidence="3"/>
<dbReference type="PANTHER" id="PTHR12835">
    <property type="entry name" value="BIOTIN PROTEIN LIGASE"/>
    <property type="match status" value="1"/>
</dbReference>
<dbReference type="Gene3D" id="3.30.930.10">
    <property type="entry name" value="Bira Bifunctional Protein, Domain 2"/>
    <property type="match status" value="1"/>
</dbReference>
<evidence type="ECO:0000256" key="1">
    <source>
        <dbReference type="ARBA" id="ARBA00022598"/>
    </source>
</evidence>
<feature type="domain" description="BPL/LPL catalytic" evidence="2">
    <location>
        <begin position="12"/>
        <end position="187"/>
    </location>
</feature>
<dbReference type="GO" id="GO:0004077">
    <property type="term" value="F:biotin--[biotin carboxyl-carrier protein] ligase activity"/>
    <property type="evidence" value="ECO:0007669"/>
    <property type="project" value="UniProtKB-EC"/>
</dbReference>
<dbReference type="AlphaFoldDB" id="A0A0P0UTW5"/>
<dbReference type="GO" id="GO:0005737">
    <property type="term" value="C:cytoplasm"/>
    <property type="evidence" value="ECO:0007669"/>
    <property type="project" value="TreeGrafter"/>
</dbReference>
<dbReference type="CDD" id="cd16442">
    <property type="entry name" value="BPL"/>
    <property type="match status" value="1"/>
</dbReference>
<dbReference type="STRING" id="1303921.BSEPE_1439"/>
<dbReference type="Proteomes" id="UP000067399">
    <property type="component" value="Chromosome"/>
</dbReference>
<dbReference type="InterPro" id="IPR004408">
    <property type="entry name" value="Biotin_CoA_COase_ligase"/>
</dbReference>
<dbReference type="NCBIfam" id="TIGR00121">
    <property type="entry name" value="birA_ligase"/>
    <property type="match status" value="1"/>
</dbReference>